<dbReference type="RefSeq" id="WP_114099676.1">
    <property type="nucleotide sequence ID" value="NZ_JPWI01000015.1"/>
</dbReference>
<accession>A0A367WPA2</accession>
<sequence length="159" mass="17912">MPASRYGAFDHLIDALPYRKDDRANTFGDLAWILKQYFLIRIKKRQDLADEMLFEHVGQPSGTFSAETPAQPAVTGIAADKDWYDGKGSTGSPHVRTERLKRLAGKWLQAKDAATWLDGWNDELQNSPLGASFFSASAYIRAQELLRDEADRKDLQLPL</sequence>
<evidence type="ECO:0000313" key="2">
    <source>
        <dbReference type="Proteomes" id="UP000252255"/>
    </source>
</evidence>
<evidence type="ECO:0000313" key="1">
    <source>
        <dbReference type="EMBL" id="RCK43208.1"/>
    </source>
</evidence>
<dbReference type="EMBL" id="JPWI01000015">
    <property type="protein sequence ID" value="RCK43208.1"/>
    <property type="molecule type" value="Genomic_DNA"/>
</dbReference>
<comment type="caution">
    <text evidence="1">The sequence shown here is derived from an EMBL/GenBank/DDBJ whole genome shotgun (WGS) entry which is preliminary data.</text>
</comment>
<dbReference type="Proteomes" id="UP000252255">
    <property type="component" value="Unassembled WGS sequence"/>
</dbReference>
<gene>
    <name evidence="1" type="ORF">TH30_19515</name>
</gene>
<name>A0A367WPA2_9PROT</name>
<organism evidence="1 2">
    <name type="scientific">Thalassospira profundimaris</name>
    <dbReference type="NCBI Taxonomy" id="502049"/>
    <lineage>
        <taxon>Bacteria</taxon>
        <taxon>Pseudomonadati</taxon>
        <taxon>Pseudomonadota</taxon>
        <taxon>Alphaproteobacteria</taxon>
        <taxon>Rhodospirillales</taxon>
        <taxon>Thalassospiraceae</taxon>
        <taxon>Thalassospira</taxon>
    </lineage>
</organism>
<protein>
    <submittedName>
        <fullName evidence="1">Uncharacterized protein</fullName>
    </submittedName>
</protein>
<proteinExistence type="predicted"/>
<dbReference type="AlphaFoldDB" id="A0A367WPA2"/>
<reference evidence="1 2" key="1">
    <citation type="submission" date="2014-07" db="EMBL/GenBank/DDBJ databases">
        <title>Draft genome sequence of Thalassospira profundimaris PR54-5.</title>
        <authorList>
            <person name="Lai Q."/>
            <person name="Shao Z."/>
        </authorList>
    </citation>
    <scope>NUCLEOTIDE SEQUENCE [LARGE SCALE GENOMIC DNA]</scope>
    <source>
        <strain evidence="1 2">PR54-5</strain>
    </source>
</reference>